<evidence type="ECO:0000313" key="2">
    <source>
        <dbReference type="EMBL" id="SMR51306.1"/>
    </source>
</evidence>
<feature type="compositionally biased region" description="Basic and acidic residues" evidence="1">
    <location>
        <begin position="393"/>
        <end position="404"/>
    </location>
</feature>
<feature type="region of interest" description="Disordered" evidence="1">
    <location>
        <begin position="463"/>
        <end position="518"/>
    </location>
</feature>
<dbReference type="Proteomes" id="UP000245764">
    <property type="component" value="Chromosome 4"/>
</dbReference>
<feature type="region of interest" description="Disordered" evidence="1">
    <location>
        <begin position="553"/>
        <end position="620"/>
    </location>
</feature>
<feature type="compositionally biased region" description="Low complexity" evidence="1">
    <location>
        <begin position="553"/>
        <end position="570"/>
    </location>
</feature>
<organism evidence="2 3">
    <name type="scientific">Zymoseptoria tritici ST99CH_1E4</name>
    <dbReference type="NCBI Taxonomy" id="1276532"/>
    <lineage>
        <taxon>Eukaryota</taxon>
        <taxon>Fungi</taxon>
        <taxon>Dikarya</taxon>
        <taxon>Ascomycota</taxon>
        <taxon>Pezizomycotina</taxon>
        <taxon>Dothideomycetes</taxon>
        <taxon>Dothideomycetidae</taxon>
        <taxon>Mycosphaerellales</taxon>
        <taxon>Mycosphaerellaceae</taxon>
        <taxon>Zymoseptoria</taxon>
    </lineage>
</organism>
<feature type="compositionally biased region" description="Polar residues" evidence="1">
    <location>
        <begin position="294"/>
        <end position="305"/>
    </location>
</feature>
<name>A0A2H1GCL7_ZYMTR</name>
<dbReference type="EMBL" id="LT854256">
    <property type="protein sequence ID" value="SMR51306.1"/>
    <property type="molecule type" value="Genomic_DNA"/>
</dbReference>
<feature type="region of interest" description="Disordered" evidence="1">
    <location>
        <begin position="288"/>
        <end position="420"/>
    </location>
</feature>
<evidence type="ECO:0000256" key="1">
    <source>
        <dbReference type="SAM" id="MobiDB-lite"/>
    </source>
</evidence>
<feature type="compositionally biased region" description="Basic residues" evidence="1">
    <location>
        <begin position="728"/>
        <end position="738"/>
    </location>
</feature>
<sequence>MCYQGFAHFRCHHSTSFVELCEDALALDLPFFLAISCPSYSMSSHNPALLCGDGRYYCAQCPDGPFLDRLHALQWAAAENLAENKANVEGLKTMAKKMVDDEVLQGREANEVKRSEPFREIVAAVDFGMTEGKELDARRTRLNAAADTARKWVFSLGNRIIGHEMEIALPYHLRRWVDNVMEGRVEPSANMYPGAALAAPLGAPASTQLPAPRAQFQSRPPTPSGVPATVPYAVPSAFTGHLPPVARAPFAVPGQFAAPGPITHNIQYHGHSLQPTQVQDEDNIVVKHTERPNRTSSVVQGSSAQKSRRPPIKREETQDSVLSEYDSPTVNRKQAKKKVKQEAPPPKEESSSVRRSARTRGKRISYAEQSDPISRTPSPEKSDHSSFSPQKSDFSERSVQDRRKSAMNPSPLKNEMFASHSSNSLVDKIAEWSRRGGGVPAKTPTPVHAVPQSGHTMQANANAPGTNFTLPPPPDYPSNRRSGCPSNFATVAPGDFISMGNANHQSGYGDSKPTPDQQLAAPFSTMQHMDPVITQGQHSRIYGTNTGLPTQYQQQSYAQTSAQASASSYSRSDPRIFSSAQTKSRPPQHPQAMEEMRRRKEARVQQGEVPNINDGSSQSVPTRTFHVQASTNDPFTTFSPERMAKMIFAEGTVALPRSSKEHGMAAALQNLKTTPSPIKRSLPSFTSTSGQTPPSSKRARLSSNFAPTQDGDPFKAHDGGTLVPSRRPSAKKTPKKRTASGTPQKRTPSRAMSDVSRMSGLGRSGGPHESSTGKVPSSLKRDWAAQEVTVGAEYVPTPSRGSGLNAEQYQQGMSTIRGTGPLGGLIVQPNGQSQKDQSQYNRLEDVRHQGNDMQPQYGGTNPPHNGQYPMTAAPHTERTYTSLPGLSMNVDSGTITNMVSINNTAGGQHDFGFPDDLSALGNLDWDFGEAAMGGFGHVDGG</sequence>
<evidence type="ECO:0000313" key="3">
    <source>
        <dbReference type="Proteomes" id="UP000245764"/>
    </source>
</evidence>
<reference evidence="3" key="1">
    <citation type="submission" date="2017-05" db="EMBL/GenBank/DDBJ databases">
        <authorList>
            <person name="Song R."/>
            <person name="Chenine A.L."/>
            <person name="Ruprecht R.M."/>
        </authorList>
    </citation>
    <scope>NUCLEOTIDE SEQUENCE [LARGE SCALE GENOMIC DNA]</scope>
</reference>
<feature type="region of interest" description="Disordered" evidence="1">
    <location>
        <begin position="670"/>
        <end position="780"/>
    </location>
</feature>
<feature type="compositionally biased region" description="Polar residues" evidence="1">
    <location>
        <begin position="367"/>
        <end position="377"/>
    </location>
</feature>
<feature type="compositionally biased region" description="Polar residues" evidence="1">
    <location>
        <begin position="479"/>
        <end position="489"/>
    </location>
</feature>
<accession>A0A2H1GCL7</accession>
<feature type="compositionally biased region" description="Polar residues" evidence="1">
    <location>
        <begin position="683"/>
        <end position="707"/>
    </location>
</feature>
<gene>
    <name evidence="2" type="ORF">ZT1E4_G5525</name>
</gene>
<proteinExistence type="predicted"/>
<protein>
    <submittedName>
        <fullName evidence="2">Uncharacterized protein</fullName>
    </submittedName>
</protein>
<dbReference type="AlphaFoldDB" id="A0A2H1GCL7"/>